<dbReference type="Proteomes" id="UP000269396">
    <property type="component" value="Unassembled WGS sequence"/>
</dbReference>
<dbReference type="SUPFAM" id="SSF54631">
    <property type="entry name" value="CBS-domain pair"/>
    <property type="match status" value="1"/>
</dbReference>
<dbReference type="PANTHER" id="PTHR45711">
    <property type="entry name" value="CHLORIDE CHANNEL PROTEIN"/>
    <property type="match status" value="1"/>
</dbReference>
<evidence type="ECO:0000313" key="3">
    <source>
        <dbReference type="Proteomes" id="UP000269396"/>
    </source>
</evidence>
<evidence type="ECO:0000313" key="2">
    <source>
        <dbReference type="EMBL" id="VDP76742.1"/>
    </source>
</evidence>
<dbReference type="EMBL" id="UZAL01040255">
    <property type="protein sequence ID" value="VDP76742.1"/>
    <property type="molecule type" value="Genomic_DNA"/>
</dbReference>
<proteinExistence type="predicted"/>
<dbReference type="Gene3D" id="3.10.580.20">
    <property type="match status" value="1"/>
</dbReference>
<accession>A0A183PVC6</accession>
<dbReference type="GO" id="GO:0005794">
    <property type="term" value="C:Golgi apparatus"/>
    <property type="evidence" value="ECO:0007669"/>
    <property type="project" value="TreeGrafter"/>
</dbReference>
<dbReference type="GO" id="GO:0005769">
    <property type="term" value="C:early endosome"/>
    <property type="evidence" value="ECO:0007669"/>
    <property type="project" value="TreeGrafter"/>
</dbReference>
<dbReference type="GO" id="GO:0005886">
    <property type="term" value="C:plasma membrane"/>
    <property type="evidence" value="ECO:0007669"/>
    <property type="project" value="TreeGrafter"/>
</dbReference>
<reference evidence="2 3" key="1">
    <citation type="submission" date="2018-11" db="EMBL/GenBank/DDBJ databases">
        <authorList>
            <consortium name="Pathogen Informatics"/>
        </authorList>
    </citation>
    <scope>NUCLEOTIDE SEQUENCE [LARGE SCALE GENOMIC DNA]</scope>
    <source>
        <strain>Denwood</strain>
        <strain evidence="3">Zambia</strain>
    </source>
</reference>
<sequence length="114" mass="13091">MSPSVFFRDSNSPLFVVTQYDMTVGDLDQLVSRCDVKGFPVVVSQDSPYLVGWVSRRELHWALDRERKYDSNIVDDSPVHFATFQEVYADDNQELTPVNLQNIVDLVCIICNLF</sequence>
<dbReference type="InterPro" id="IPR046342">
    <property type="entry name" value="CBS_dom_sf"/>
</dbReference>
<dbReference type="PANTHER" id="PTHR45711:SF6">
    <property type="entry name" value="CHLORIDE CHANNEL PROTEIN"/>
    <property type="match status" value="1"/>
</dbReference>
<name>A0A183PVC6_9TREM</name>
<keyword evidence="3" id="KW-1185">Reference proteome</keyword>
<dbReference type="STRING" id="31246.A0A183PVC6"/>
<dbReference type="AlphaFoldDB" id="A0A183PVC6"/>
<organism evidence="2 3">
    <name type="scientific">Schistosoma mattheei</name>
    <dbReference type="NCBI Taxonomy" id="31246"/>
    <lineage>
        <taxon>Eukaryota</taxon>
        <taxon>Metazoa</taxon>
        <taxon>Spiralia</taxon>
        <taxon>Lophotrochozoa</taxon>
        <taxon>Platyhelminthes</taxon>
        <taxon>Trematoda</taxon>
        <taxon>Digenea</taxon>
        <taxon>Strigeidida</taxon>
        <taxon>Schistosomatoidea</taxon>
        <taxon>Schistosomatidae</taxon>
        <taxon>Schistosoma</taxon>
    </lineage>
</organism>
<protein>
    <submittedName>
        <fullName evidence="2">Uncharacterized protein</fullName>
    </submittedName>
</protein>
<keyword evidence="1" id="KW-0406">Ion transport</keyword>
<gene>
    <name evidence="2" type="ORF">SMTD_LOCUS18312</name>
</gene>
<keyword evidence="1" id="KW-0813">Transport</keyword>
<evidence type="ECO:0000256" key="1">
    <source>
        <dbReference type="ARBA" id="ARBA00023065"/>
    </source>
</evidence>
<dbReference type="GO" id="GO:0005247">
    <property type="term" value="F:voltage-gated chloride channel activity"/>
    <property type="evidence" value="ECO:0007669"/>
    <property type="project" value="TreeGrafter"/>
</dbReference>